<organism evidence="1 2">
    <name type="scientific">Sorangium cellulosum</name>
    <name type="common">Polyangium cellulosum</name>
    <dbReference type="NCBI Taxonomy" id="56"/>
    <lineage>
        <taxon>Bacteria</taxon>
        <taxon>Pseudomonadati</taxon>
        <taxon>Myxococcota</taxon>
        <taxon>Polyangia</taxon>
        <taxon>Polyangiales</taxon>
        <taxon>Polyangiaceae</taxon>
        <taxon>Sorangium</taxon>
    </lineage>
</organism>
<dbReference type="EMBL" id="JELX01003330">
    <property type="protein sequence ID" value="KYF52544.1"/>
    <property type="molecule type" value="Genomic_DNA"/>
</dbReference>
<reference evidence="1 2" key="1">
    <citation type="submission" date="2014-02" db="EMBL/GenBank/DDBJ databases">
        <title>The small core and large imbalanced accessory genome model reveals a collaborative survival strategy of Sorangium cellulosum strains in nature.</title>
        <authorList>
            <person name="Han K."/>
            <person name="Peng R."/>
            <person name="Blom J."/>
            <person name="Li Y.-Z."/>
        </authorList>
    </citation>
    <scope>NUCLEOTIDE SEQUENCE [LARGE SCALE GENOMIC DNA]</scope>
    <source>
        <strain evidence="1 2">So0157-18</strain>
    </source>
</reference>
<dbReference type="Proteomes" id="UP000075604">
    <property type="component" value="Unassembled WGS sequence"/>
</dbReference>
<evidence type="ECO:0000313" key="2">
    <source>
        <dbReference type="Proteomes" id="UP000075604"/>
    </source>
</evidence>
<evidence type="ECO:0008006" key="3">
    <source>
        <dbReference type="Google" id="ProtNLM"/>
    </source>
</evidence>
<evidence type="ECO:0000313" key="1">
    <source>
        <dbReference type="EMBL" id="KYF52544.1"/>
    </source>
</evidence>
<gene>
    <name evidence="1" type="ORF">BE04_11210</name>
</gene>
<sequence>MNERSTLIELVVQGPSELEVGGAGEFDASWELWDRGPYPPVPRLGARPVKERRLQAGTSWFPALAQRVGSFGILAEALPPDTFFRVALVLDHEHQQTRWEELCAEQFGPSVAVVRRHPRPQGAGARVEEVEPPIRVHVAILVDGGGGEELPIGRLFEGLADEVRAIGLDWSVEASSRASALIVHALVDSSSPESARRAAALVRELRGGTAPRLLVLHDIGLHDIGQRDPSGLTPLLSPALDGGAGAVLIAALGSPDPGWAGVMPTFYRKILHDLPLDACAAAASEIAREQGTPALVLGAVEGGETALLLTRAVAAAAHRALPSLSFDPGSFPESATRSWSLRSATRDVLEDVDTTLRRAAVKAHDFSIPGAVAQKMLDALAGPSAKRKIASARARETSLWLAEDGDPTARSVPSLVVERWYRAHVRVGKAIEGAAAHGSFPEDALREAFDRVDAVELDVRFFVDSEAVTLRPPPDTKLTLARFGDSTTASVTLAARRPGATLIRVCLLFEGVLLQSLAAELVFTDASAPAGPAPRSRLDFATVSDLAARASLPRPTIGIFTNDAPGAHWIGVFEGQGRRLRAGRLKTMTDAELTPLGHILRKELGTAAGTSTTYRYKNPPQTPAERALKAQTLVSLARAGARTYDALFGDDGAQEEWAAFGEALAHPGVVSIARCKGDGPSIPWAGMYDLPLAANSDKVRLCSEFQRQLETGADLLDRPAECFASAGCPLRDAAARHVTVCPFGFWGYRHEIEQPMQHVEPPGSEDGGVPPEVRKQIRDASDGDGQVNVLFAVYRFQDVDEHKADLAAALGPRDPVADATEILRALREEKHEVHYFYCHGVEHNGFFVLKVGDARSPGFIGTTELPAREIRWTSPKPLVFLNGCETLALIPETINKLSTRLRTLGASGIIGTEIAVPTPLARSVARHVFKALTSSDPGQNSLGAAFLAMRRALLREWNPLGLAYTFYGSSALRIQGGAQSAPSTPGT</sequence>
<proteinExistence type="predicted"/>
<protein>
    <recommendedName>
        <fullName evidence="3">CHAT domain-containing protein</fullName>
    </recommendedName>
</protein>
<name>A0A150PA18_SORCE</name>
<comment type="caution">
    <text evidence="1">The sequence shown here is derived from an EMBL/GenBank/DDBJ whole genome shotgun (WGS) entry which is preliminary data.</text>
</comment>
<dbReference type="AlphaFoldDB" id="A0A150PA18"/>
<accession>A0A150PA18</accession>